<keyword evidence="3" id="KW-1185">Reference proteome</keyword>
<name>A0AAD5YWH7_9AGAR</name>
<feature type="compositionally biased region" description="Polar residues" evidence="1">
    <location>
        <begin position="1"/>
        <end position="18"/>
    </location>
</feature>
<dbReference type="PANTHER" id="PTHR37450:SF1">
    <property type="entry name" value="CIPC PROTEIN"/>
    <property type="match status" value="1"/>
</dbReference>
<feature type="region of interest" description="Disordered" evidence="1">
    <location>
        <begin position="1"/>
        <end position="22"/>
    </location>
</feature>
<dbReference type="EMBL" id="JANIEX010000341">
    <property type="protein sequence ID" value="KAJ3568514.1"/>
    <property type="molecule type" value="Genomic_DNA"/>
</dbReference>
<sequence length="107" mass="12043">MGWFSDDSNQAQSYNDYQGLQPHEHKASITHELLGGAVAYEAAKAYEDHRARNGTPDSHAKAKEIMAGIVGGLVDREFEDKGLNWLEKEEVKRHARAHVDDYVANDY</sequence>
<dbReference type="PANTHER" id="PTHR37450">
    <property type="entry name" value="CIPC PROTEIN"/>
    <property type="match status" value="1"/>
</dbReference>
<proteinExistence type="predicted"/>
<dbReference type="InterPro" id="IPR022234">
    <property type="entry name" value="DUF3759"/>
</dbReference>
<protein>
    <submittedName>
        <fullName evidence="2">Uncharacterized protein</fullName>
    </submittedName>
</protein>
<comment type="caution">
    <text evidence="2">The sequence shown here is derived from an EMBL/GenBank/DDBJ whole genome shotgun (WGS) entry which is preliminary data.</text>
</comment>
<evidence type="ECO:0000313" key="3">
    <source>
        <dbReference type="Proteomes" id="UP001213000"/>
    </source>
</evidence>
<reference evidence="2" key="1">
    <citation type="submission" date="2022-07" db="EMBL/GenBank/DDBJ databases">
        <title>Genome Sequence of Leucocoprinus birnbaumii.</title>
        <authorList>
            <person name="Buettner E."/>
        </authorList>
    </citation>
    <scope>NUCLEOTIDE SEQUENCE</scope>
    <source>
        <strain evidence="2">VT141</strain>
    </source>
</reference>
<dbReference type="Proteomes" id="UP001213000">
    <property type="component" value="Unassembled WGS sequence"/>
</dbReference>
<evidence type="ECO:0000313" key="2">
    <source>
        <dbReference type="EMBL" id="KAJ3568514.1"/>
    </source>
</evidence>
<dbReference type="AlphaFoldDB" id="A0AAD5YWH7"/>
<dbReference type="Pfam" id="PF12585">
    <property type="entry name" value="DUF3759"/>
    <property type="match status" value="1"/>
</dbReference>
<organism evidence="2 3">
    <name type="scientific">Leucocoprinus birnbaumii</name>
    <dbReference type="NCBI Taxonomy" id="56174"/>
    <lineage>
        <taxon>Eukaryota</taxon>
        <taxon>Fungi</taxon>
        <taxon>Dikarya</taxon>
        <taxon>Basidiomycota</taxon>
        <taxon>Agaricomycotina</taxon>
        <taxon>Agaricomycetes</taxon>
        <taxon>Agaricomycetidae</taxon>
        <taxon>Agaricales</taxon>
        <taxon>Agaricineae</taxon>
        <taxon>Agaricaceae</taxon>
        <taxon>Leucocoprinus</taxon>
    </lineage>
</organism>
<gene>
    <name evidence="2" type="ORF">NP233_g5659</name>
</gene>
<evidence type="ECO:0000256" key="1">
    <source>
        <dbReference type="SAM" id="MobiDB-lite"/>
    </source>
</evidence>
<accession>A0AAD5YWH7</accession>